<dbReference type="Pfam" id="PF00560">
    <property type="entry name" value="LRR_1"/>
    <property type="match status" value="2"/>
</dbReference>
<feature type="non-terminal residue" evidence="10">
    <location>
        <position position="1"/>
    </location>
</feature>
<evidence type="ECO:0000256" key="1">
    <source>
        <dbReference type="ARBA" id="ARBA00004479"/>
    </source>
</evidence>
<evidence type="ECO:0000259" key="9">
    <source>
        <dbReference type="Pfam" id="PF08263"/>
    </source>
</evidence>
<dbReference type="PANTHER" id="PTHR46084">
    <property type="entry name" value="PROTEIN MALE DISCOVERER 2"/>
    <property type="match status" value="1"/>
</dbReference>
<dbReference type="Proteomes" id="UP000015453">
    <property type="component" value="Unassembled WGS sequence"/>
</dbReference>
<keyword evidence="3" id="KW-0812">Transmembrane</keyword>
<evidence type="ECO:0000256" key="8">
    <source>
        <dbReference type="ARBA" id="ARBA00037847"/>
    </source>
</evidence>
<sequence length="131" mass="14348">FFFFFLLLFTSRRTTSFLIVALLIGIALLRFKEKVLSDPHGGLFDWIDEAGVGTPCSWNGVECSSAGHVVVLDLKDLGMEGTVAADIGKLIHIKSLTLCNNSFSGAIPDEIRNLGALELLDLRNNNFSGRF</sequence>
<dbReference type="AlphaFoldDB" id="S8CSX4"/>
<dbReference type="FunFam" id="3.80.10.10:FF:000129">
    <property type="entry name" value="Leucine-rich repeat receptor-like kinase"/>
    <property type="match status" value="1"/>
</dbReference>
<dbReference type="GO" id="GO:0012505">
    <property type="term" value="C:endomembrane system"/>
    <property type="evidence" value="ECO:0007669"/>
    <property type="project" value="UniProtKB-SubCell"/>
</dbReference>
<proteinExistence type="predicted"/>
<dbReference type="PANTHER" id="PTHR46084:SF4">
    <property type="entry name" value="PROTEIN KINASE DOMAIN-CONTAINING PROTEIN"/>
    <property type="match status" value="1"/>
</dbReference>
<evidence type="ECO:0000313" key="10">
    <source>
        <dbReference type="EMBL" id="EPS69940.1"/>
    </source>
</evidence>
<feature type="domain" description="Leucine-rich repeat-containing N-terminal plant-type" evidence="9">
    <location>
        <begin position="27"/>
        <end position="64"/>
    </location>
</feature>
<dbReference type="Pfam" id="PF08263">
    <property type="entry name" value="LRRNT_2"/>
    <property type="match status" value="1"/>
</dbReference>
<evidence type="ECO:0000256" key="2">
    <source>
        <dbReference type="ARBA" id="ARBA00022614"/>
    </source>
</evidence>
<reference evidence="10 11" key="1">
    <citation type="journal article" date="2013" name="BMC Genomics">
        <title>The miniature genome of a carnivorous plant Genlisea aurea contains a low number of genes and short non-coding sequences.</title>
        <authorList>
            <person name="Leushkin E.V."/>
            <person name="Sutormin R.A."/>
            <person name="Nabieva E.R."/>
            <person name="Penin A.A."/>
            <person name="Kondrashov A.S."/>
            <person name="Logacheva M.D."/>
        </authorList>
    </citation>
    <scope>NUCLEOTIDE SEQUENCE [LARGE SCALE GENOMIC DNA]</scope>
</reference>
<dbReference type="SUPFAM" id="SSF52058">
    <property type="entry name" value="L domain-like"/>
    <property type="match status" value="1"/>
</dbReference>
<keyword evidence="5" id="KW-0677">Repeat</keyword>
<dbReference type="InterPro" id="IPR013210">
    <property type="entry name" value="LRR_N_plant-typ"/>
</dbReference>
<comment type="subcellular location">
    <subcellularLocation>
        <location evidence="8">Endomembrane system</location>
        <topology evidence="8">Single-pass membrane protein</topology>
    </subcellularLocation>
    <subcellularLocation>
        <location evidence="1">Membrane</location>
        <topology evidence="1">Single-pass type I membrane protein</topology>
    </subcellularLocation>
</comment>
<dbReference type="OrthoDB" id="986164at2759"/>
<dbReference type="InterPro" id="IPR001611">
    <property type="entry name" value="Leu-rich_rpt"/>
</dbReference>
<comment type="caution">
    <text evidence="10">The sequence shown here is derived from an EMBL/GenBank/DDBJ whole genome shotgun (WGS) entry which is preliminary data.</text>
</comment>
<keyword evidence="7" id="KW-0472">Membrane</keyword>
<evidence type="ECO:0000256" key="6">
    <source>
        <dbReference type="ARBA" id="ARBA00022989"/>
    </source>
</evidence>
<evidence type="ECO:0000313" key="11">
    <source>
        <dbReference type="Proteomes" id="UP000015453"/>
    </source>
</evidence>
<keyword evidence="11" id="KW-1185">Reference proteome</keyword>
<keyword evidence="4" id="KW-0732">Signal</keyword>
<name>S8CSX4_9LAMI</name>
<evidence type="ECO:0000256" key="4">
    <source>
        <dbReference type="ARBA" id="ARBA00022729"/>
    </source>
</evidence>
<keyword evidence="2" id="KW-0433">Leucine-rich repeat</keyword>
<dbReference type="EMBL" id="AUSU01001890">
    <property type="protein sequence ID" value="EPS69940.1"/>
    <property type="molecule type" value="Genomic_DNA"/>
</dbReference>
<evidence type="ECO:0000256" key="3">
    <source>
        <dbReference type="ARBA" id="ARBA00022692"/>
    </source>
</evidence>
<evidence type="ECO:0000256" key="5">
    <source>
        <dbReference type="ARBA" id="ARBA00022737"/>
    </source>
</evidence>
<evidence type="ECO:0000256" key="7">
    <source>
        <dbReference type="ARBA" id="ARBA00023136"/>
    </source>
</evidence>
<protein>
    <recommendedName>
        <fullName evidence="9">Leucine-rich repeat-containing N-terminal plant-type domain-containing protein</fullName>
    </recommendedName>
</protein>
<dbReference type="InterPro" id="IPR032675">
    <property type="entry name" value="LRR_dom_sf"/>
</dbReference>
<feature type="non-terminal residue" evidence="10">
    <location>
        <position position="131"/>
    </location>
</feature>
<gene>
    <name evidence="10" type="ORF">M569_04822</name>
</gene>
<accession>S8CSX4</accession>
<keyword evidence="6" id="KW-1133">Transmembrane helix</keyword>
<dbReference type="Gene3D" id="3.80.10.10">
    <property type="entry name" value="Ribonuclease Inhibitor"/>
    <property type="match status" value="1"/>
</dbReference>
<organism evidence="10 11">
    <name type="scientific">Genlisea aurea</name>
    <dbReference type="NCBI Taxonomy" id="192259"/>
    <lineage>
        <taxon>Eukaryota</taxon>
        <taxon>Viridiplantae</taxon>
        <taxon>Streptophyta</taxon>
        <taxon>Embryophyta</taxon>
        <taxon>Tracheophyta</taxon>
        <taxon>Spermatophyta</taxon>
        <taxon>Magnoliopsida</taxon>
        <taxon>eudicotyledons</taxon>
        <taxon>Gunneridae</taxon>
        <taxon>Pentapetalae</taxon>
        <taxon>asterids</taxon>
        <taxon>lamiids</taxon>
        <taxon>Lamiales</taxon>
        <taxon>Lentibulariaceae</taxon>
        <taxon>Genlisea</taxon>
    </lineage>
</organism>